<dbReference type="AlphaFoldDB" id="A0A381YXT7"/>
<dbReference type="InterPro" id="IPR034904">
    <property type="entry name" value="FSCA_dom_sf"/>
</dbReference>
<dbReference type="InterPro" id="IPR002744">
    <property type="entry name" value="MIP18-like"/>
</dbReference>
<dbReference type="SUPFAM" id="SSF117916">
    <property type="entry name" value="Fe-S cluster assembly (FSCA) domain-like"/>
    <property type="match status" value="1"/>
</dbReference>
<reference evidence="2" key="1">
    <citation type="submission" date="2018-05" db="EMBL/GenBank/DDBJ databases">
        <authorList>
            <person name="Lanie J.A."/>
            <person name="Ng W.-L."/>
            <person name="Kazmierczak K.M."/>
            <person name="Andrzejewski T.M."/>
            <person name="Davidsen T.M."/>
            <person name="Wayne K.J."/>
            <person name="Tettelin H."/>
            <person name="Glass J.I."/>
            <person name="Rusch D."/>
            <person name="Podicherti R."/>
            <person name="Tsui H.-C.T."/>
            <person name="Winkler M.E."/>
        </authorList>
    </citation>
    <scope>NUCLEOTIDE SEQUENCE</scope>
</reference>
<organism evidence="2">
    <name type="scientific">marine metagenome</name>
    <dbReference type="NCBI Taxonomy" id="408172"/>
    <lineage>
        <taxon>unclassified sequences</taxon>
        <taxon>metagenomes</taxon>
        <taxon>ecological metagenomes</taxon>
    </lineage>
</organism>
<gene>
    <name evidence="2" type="ORF">METZ01_LOCUS134679</name>
</gene>
<evidence type="ECO:0000313" key="2">
    <source>
        <dbReference type="EMBL" id="SVA81825.1"/>
    </source>
</evidence>
<protein>
    <recommendedName>
        <fullName evidence="1">MIP18 family-like domain-containing protein</fullName>
    </recommendedName>
</protein>
<dbReference type="InterPro" id="IPR052339">
    <property type="entry name" value="Fe-S_Maturation_MIP18"/>
</dbReference>
<dbReference type="PANTHER" id="PTHR42831:SF1">
    <property type="entry name" value="FE-S PROTEIN MATURATION AUXILIARY FACTOR YITW"/>
    <property type="match status" value="1"/>
</dbReference>
<accession>A0A381YXT7</accession>
<evidence type="ECO:0000259" key="1">
    <source>
        <dbReference type="Pfam" id="PF01883"/>
    </source>
</evidence>
<dbReference type="EMBL" id="UINC01019332">
    <property type="protein sequence ID" value="SVA81825.1"/>
    <property type="molecule type" value="Genomic_DNA"/>
</dbReference>
<dbReference type="PANTHER" id="PTHR42831">
    <property type="entry name" value="FE-S PROTEIN MATURATION AUXILIARY FACTOR YITW"/>
    <property type="match status" value="1"/>
</dbReference>
<name>A0A381YXT7_9ZZZZ</name>
<feature type="domain" description="MIP18 family-like" evidence="1">
    <location>
        <begin position="46"/>
        <end position="113"/>
    </location>
</feature>
<dbReference type="Pfam" id="PF01883">
    <property type="entry name" value="FeS_assembly_P"/>
    <property type="match status" value="1"/>
</dbReference>
<sequence length="141" mass="15603">MPTVLTTDRSLDEGLPGRISTHKSGGRDLWTGPLKELPADCLNATWAALDEVLDPELPISLVELGLIYDVELIDEIAIVQVTFTSTACPCIEFIREDLIDRLEIEPWIKKVEIVEVWDPPWTTERVTPAGRAKLGQLGVGV</sequence>
<dbReference type="Gene3D" id="3.30.300.130">
    <property type="entry name" value="Fe-S cluster assembly (FSCA)"/>
    <property type="match status" value="1"/>
</dbReference>
<proteinExistence type="predicted"/>